<feature type="compositionally biased region" description="Low complexity" evidence="1">
    <location>
        <begin position="52"/>
        <end position="63"/>
    </location>
</feature>
<dbReference type="InterPro" id="IPR002562">
    <property type="entry name" value="3'-5'_exonuclease_dom"/>
</dbReference>
<sequence>MTTAATVSSTIPTVGSPSRTTSATSATSGPSSNGGRGRRRQYGRNWHHQPLQQQQQQQNDNNNASGIAVSQSSETPSTAESPAAGRKDPQERPYYSFLSTTFSQVVKTHLECGAAGGQQQAAVPVDYSQLVDFLVGCYYSEPKATLNQRPEEKNLESLSDKERALVEAEVRDLFAKFVFTCMRAVDQWVPIYGNRRQPEMVGLVNHREMCYHFFMSFFHQISITSPQAPGVPPSPQQVCSTFLIQKVVLWMLSHAIEDLRVLIEHPGARIARFTDGLQLMCAGIAEDAWRKYLEAGRVQRKCIEIMGSEPCNPAEDRLYQHLSGFFHHYTVNPTTGEIACCLSDKVASFVNSEFRVYLVDDFGSLMNLLYQLSKLERIASNGKPTAMAVDLEGLNLCRDGAMSLAQLCLSSNPKSVYVVDVTRLGFHAFHATTHTGTSLKSIMEDARIEKVFYDPRNDVDALYYQFNVAPQNVFDLQLAEVALRRARGLTVRYVIGLFKCLIAQPELFTQSAMMDFARRINDAGKALYEPKHGGSFKVFTQRPLHTSIIVYASHDVRYLLPLKDLFTKRLKEAGDNLYERVCKHCPIVDFSNDAECHYYGGEPLAATPPAVEIGGASGNSESTEATAAEAASNRAVTASVVGREGEDNRFGPDGEPFEGFLSAAITDCLSVHLESPKLDGVPQPADDYAQLEELLLNCYYADPDSYLNTLDPTLTVQLSDSEKALVEAEVRDLFAKFVFTCMRAVDQWVPIYGNRRQPEMVGLVNHREMCYHFFMSFFHQISITSPQAPGVPPSPQQVCSTFLIQKVVVWMLSHPLDEIRVLVEYPGARTARFTDGLQAICANSAEDAWDKYIEAGVVKGKRISVAMSLTPATEEERLYQHLSGFYHHYVVDPATGELACCLSDKEEAFVNADFRVYSVDDFGSLMNLLCQLSDLSKAAEAGEKAAMAVDFEGLNLSRDGAMSLAQLCLSSDPRSVYVVDITRLGFHAFHATTHTGTSLKSIMEDTLIEKVFYDPRHDVDALYYQFNVAPQNVFDLQLAEVALRRARGLTVRYVIGLFKCLVQSEVFVQPELRDFATRINDIGKALFEPKHGGSYKVFTERPLHPGIIVYASHDARYLLPLYETFTKQLKYAGDNWYNRVLAASARRAEWYQHSDYLVATSEAPDI</sequence>
<dbReference type="EMBL" id="JABAHT010000009">
    <property type="protein sequence ID" value="KAF4670469.1"/>
    <property type="molecule type" value="Genomic_DNA"/>
</dbReference>
<evidence type="ECO:0000259" key="2">
    <source>
        <dbReference type="SMART" id="SM00474"/>
    </source>
</evidence>
<feature type="compositionally biased region" description="Basic residues" evidence="1">
    <location>
        <begin position="36"/>
        <end position="47"/>
    </location>
</feature>
<feature type="compositionally biased region" description="Low complexity" evidence="1">
    <location>
        <begin position="15"/>
        <end position="33"/>
    </location>
</feature>
<feature type="domain" description="3'-5' exonuclease" evidence="2">
    <location>
        <begin position="366"/>
        <end position="571"/>
    </location>
</feature>
<dbReference type="GO" id="GO:0008408">
    <property type="term" value="F:3'-5' exonuclease activity"/>
    <property type="evidence" value="ECO:0007669"/>
    <property type="project" value="InterPro"/>
</dbReference>
<dbReference type="SUPFAM" id="SSF53098">
    <property type="entry name" value="Ribonuclease H-like"/>
    <property type="match status" value="2"/>
</dbReference>
<accession>A0A7J6MFT9</accession>
<feature type="compositionally biased region" description="Polar residues" evidence="1">
    <location>
        <begin position="64"/>
        <end position="80"/>
    </location>
</feature>
<dbReference type="Gene3D" id="3.30.420.10">
    <property type="entry name" value="Ribonuclease H-like superfamily/Ribonuclease H"/>
    <property type="match status" value="2"/>
</dbReference>
<organism evidence="3 4">
    <name type="scientific">Perkinsus olseni</name>
    <name type="common">Perkinsus atlanticus</name>
    <dbReference type="NCBI Taxonomy" id="32597"/>
    <lineage>
        <taxon>Eukaryota</taxon>
        <taxon>Sar</taxon>
        <taxon>Alveolata</taxon>
        <taxon>Perkinsozoa</taxon>
        <taxon>Perkinsea</taxon>
        <taxon>Perkinsida</taxon>
        <taxon>Perkinsidae</taxon>
        <taxon>Perkinsus</taxon>
    </lineage>
</organism>
<name>A0A7J6MFT9_PEROL</name>
<evidence type="ECO:0000256" key="1">
    <source>
        <dbReference type="SAM" id="MobiDB-lite"/>
    </source>
</evidence>
<evidence type="ECO:0000313" key="4">
    <source>
        <dbReference type="Proteomes" id="UP000570595"/>
    </source>
</evidence>
<protein>
    <recommendedName>
        <fullName evidence="2">3'-5' exonuclease domain-containing protein</fullName>
    </recommendedName>
</protein>
<dbReference type="InterPro" id="IPR012337">
    <property type="entry name" value="RNaseH-like_sf"/>
</dbReference>
<comment type="caution">
    <text evidence="3">The sequence shown here is derived from an EMBL/GenBank/DDBJ whole genome shotgun (WGS) entry which is preliminary data.</text>
</comment>
<dbReference type="AlphaFoldDB" id="A0A7J6MFT9"/>
<dbReference type="Proteomes" id="UP000570595">
    <property type="component" value="Unassembled WGS sequence"/>
</dbReference>
<dbReference type="InterPro" id="IPR036397">
    <property type="entry name" value="RNaseH_sf"/>
</dbReference>
<dbReference type="SMART" id="SM00474">
    <property type="entry name" value="35EXOc"/>
    <property type="match status" value="2"/>
</dbReference>
<proteinExistence type="predicted"/>
<reference evidence="3 4" key="1">
    <citation type="submission" date="2020-04" db="EMBL/GenBank/DDBJ databases">
        <title>Perkinsus olseni comparative genomics.</title>
        <authorList>
            <person name="Bogema D.R."/>
        </authorList>
    </citation>
    <scope>NUCLEOTIDE SEQUENCE [LARGE SCALE GENOMIC DNA]</scope>
    <source>
        <strain evidence="3">ATCC PRA-179</strain>
    </source>
</reference>
<feature type="region of interest" description="Disordered" evidence="1">
    <location>
        <begin position="1"/>
        <end position="91"/>
    </location>
</feature>
<dbReference type="PANTHER" id="PTHR43040:SF1">
    <property type="entry name" value="RIBONUCLEASE D"/>
    <property type="match status" value="1"/>
</dbReference>
<gene>
    <name evidence="3" type="ORF">FOZ61_010693</name>
</gene>
<dbReference type="GO" id="GO:0003676">
    <property type="term" value="F:nucleic acid binding"/>
    <property type="evidence" value="ECO:0007669"/>
    <property type="project" value="InterPro"/>
</dbReference>
<dbReference type="GO" id="GO:0006139">
    <property type="term" value="P:nucleobase-containing compound metabolic process"/>
    <property type="evidence" value="ECO:0007669"/>
    <property type="project" value="InterPro"/>
</dbReference>
<evidence type="ECO:0000313" key="3">
    <source>
        <dbReference type="EMBL" id="KAF4670469.1"/>
    </source>
</evidence>
<feature type="domain" description="3'-5' exonuclease" evidence="2">
    <location>
        <begin position="916"/>
        <end position="1130"/>
    </location>
</feature>
<dbReference type="PANTHER" id="PTHR43040">
    <property type="entry name" value="RIBONUCLEASE D"/>
    <property type="match status" value="1"/>
</dbReference>
<feature type="compositionally biased region" description="Polar residues" evidence="1">
    <location>
        <begin position="1"/>
        <end position="13"/>
    </location>
</feature>
<dbReference type="OrthoDB" id="26838at2759"/>
<dbReference type="Pfam" id="PF01612">
    <property type="entry name" value="DNA_pol_A_exo1"/>
    <property type="match status" value="2"/>
</dbReference>